<proteinExistence type="predicted"/>
<gene>
    <name evidence="1" type="ORF">CDL15_Pgr029207</name>
    <name evidence="2" type="ORF">CRG98_033161</name>
</gene>
<protein>
    <submittedName>
        <fullName evidence="1">Uncharacterized protein</fullName>
    </submittedName>
</protein>
<evidence type="ECO:0000313" key="2">
    <source>
        <dbReference type="EMBL" id="PKI46463.1"/>
    </source>
</evidence>
<evidence type="ECO:0000313" key="4">
    <source>
        <dbReference type="Proteomes" id="UP000233551"/>
    </source>
</evidence>
<dbReference type="Proteomes" id="UP000233551">
    <property type="component" value="Unassembled WGS sequence"/>
</dbReference>
<evidence type="ECO:0000313" key="1">
    <source>
        <dbReference type="EMBL" id="OWM82846.1"/>
    </source>
</evidence>
<dbReference type="EMBL" id="MTKT01001946">
    <property type="protein sequence ID" value="OWM82846.1"/>
    <property type="molecule type" value="Genomic_DNA"/>
</dbReference>
<comment type="caution">
    <text evidence="1">The sequence shown here is derived from an EMBL/GenBank/DDBJ whole genome shotgun (WGS) entry which is preliminary data.</text>
</comment>
<name>A0A218XDR3_PUNGR</name>
<accession>A0A218XDR3</accession>
<organism evidence="1 3">
    <name type="scientific">Punica granatum</name>
    <name type="common">Pomegranate</name>
    <dbReference type="NCBI Taxonomy" id="22663"/>
    <lineage>
        <taxon>Eukaryota</taxon>
        <taxon>Viridiplantae</taxon>
        <taxon>Streptophyta</taxon>
        <taxon>Embryophyta</taxon>
        <taxon>Tracheophyta</taxon>
        <taxon>Spermatophyta</taxon>
        <taxon>Magnoliopsida</taxon>
        <taxon>eudicotyledons</taxon>
        <taxon>Gunneridae</taxon>
        <taxon>Pentapetalae</taxon>
        <taxon>rosids</taxon>
        <taxon>malvids</taxon>
        <taxon>Myrtales</taxon>
        <taxon>Lythraceae</taxon>
        <taxon>Punica</taxon>
    </lineage>
</organism>
<reference evidence="3" key="1">
    <citation type="journal article" date="2017" name="Plant J.">
        <title>The pomegranate (Punica granatum L.) genome and the genomics of punicalagin biosynthesis.</title>
        <authorList>
            <person name="Qin G."/>
            <person name="Xu C."/>
            <person name="Ming R."/>
            <person name="Tang H."/>
            <person name="Guyot R."/>
            <person name="Kramer E.M."/>
            <person name="Hu Y."/>
            <person name="Yi X."/>
            <person name="Qi Y."/>
            <person name="Xu X."/>
            <person name="Gao Z."/>
            <person name="Pan H."/>
            <person name="Jian J."/>
            <person name="Tian Y."/>
            <person name="Yue Z."/>
            <person name="Xu Y."/>
        </authorList>
    </citation>
    <scope>NUCLEOTIDE SEQUENCE [LARGE SCALE GENOMIC DNA]</scope>
    <source>
        <strain evidence="3">cv. Dabenzi</strain>
    </source>
</reference>
<reference evidence="1" key="2">
    <citation type="submission" date="2017-06" db="EMBL/GenBank/DDBJ databases">
        <title>The pomegranate genome and the genomics of punicalagin biosynthesis.</title>
        <authorList>
            <person name="Xu C."/>
        </authorList>
    </citation>
    <scope>NUCLEOTIDE SEQUENCE [LARGE SCALE GENOMIC DNA]</scope>
    <source>
        <tissue evidence="1">Fresh leaf</tissue>
    </source>
</reference>
<keyword evidence="4" id="KW-1185">Reference proteome</keyword>
<reference evidence="2 4" key="3">
    <citation type="submission" date="2017-11" db="EMBL/GenBank/DDBJ databases">
        <title>De-novo sequencing of pomegranate (Punica granatum L.) genome.</title>
        <authorList>
            <person name="Akparov Z."/>
            <person name="Amiraslanov A."/>
            <person name="Hajiyeva S."/>
            <person name="Abbasov M."/>
            <person name="Kaur K."/>
            <person name="Hamwieh A."/>
            <person name="Solovyev V."/>
            <person name="Salamov A."/>
            <person name="Braich B."/>
            <person name="Kosarev P."/>
            <person name="Mahmoud A."/>
            <person name="Hajiyev E."/>
            <person name="Babayeva S."/>
            <person name="Izzatullayeva V."/>
            <person name="Mammadov A."/>
            <person name="Mammadov A."/>
            <person name="Sharifova S."/>
            <person name="Ojaghi J."/>
            <person name="Eynullazada K."/>
            <person name="Bayramov B."/>
            <person name="Abdulazimova A."/>
            <person name="Shahmuradov I."/>
        </authorList>
    </citation>
    <scope>NUCLEOTIDE SEQUENCE [LARGE SCALE GENOMIC DNA]</scope>
    <source>
        <strain evidence="2">AG2017</strain>
        <strain evidence="4">cv. AG2017</strain>
        <tissue evidence="2">Leaf</tissue>
    </source>
</reference>
<dbReference type="AlphaFoldDB" id="A0A218XDR3"/>
<evidence type="ECO:0000313" key="3">
    <source>
        <dbReference type="Proteomes" id="UP000197138"/>
    </source>
</evidence>
<dbReference type="EMBL" id="PGOL01002613">
    <property type="protein sequence ID" value="PKI46463.1"/>
    <property type="molecule type" value="Genomic_DNA"/>
</dbReference>
<dbReference type="Proteomes" id="UP000197138">
    <property type="component" value="Unassembled WGS sequence"/>
</dbReference>
<sequence>MHLLARREPDWALYWSYIVILGREARVSNFQGSELDPTIDKYWTFLDRPESPPGIIKPCFDESNVITLSNLLKVQKFALPTQVDYREEHGLPIRNLVKWLDAGLKIR</sequence>